<evidence type="ECO:0000313" key="3">
    <source>
        <dbReference type="Proteomes" id="UP000218542"/>
    </source>
</evidence>
<evidence type="ECO:0000313" key="2">
    <source>
        <dbReference type="EMBL" id="GAX60192.1"/>
    </source>
</evidence>
<dbReference type="InterPro" id="IPR016102">
    <property type="entry name" value="Succinyl-CoA_synth-like"/>
</dbReference>
<evidence type="ECO:0000259" key="1">
    <source>
        <dbReference type="Pfam" id="PF16114"/>
    </source>
</evidence>
<feature type="domain" description="ATP-citrate synthase citrate-binding" evidence="1">
    <location>
        <begin position="5"/>
        <end position="55"/>
    </location>
</feature>
<dbReference type="RefSeq" id="WP_203415369.1">
    <property type="nucleotide sequence ID" value="NZ_BAOS01000007.1"/>
</dbReference>
<gene>
    <name evidence="2" type="ORF">SCALIN_C07_0003</name>
</gene>
<dbReference type="Gene3D" id="3.40.50.261">
    <property type="entry name" value="Succinyl-CoA synthetase domains"/>
    <property type="match status" value="1"/>
</dbReference>
<dbReference type="InterPro" id="IPR032263">
    <property type="entry name" value="Citrate-bd"/>
</dbReference>
<dbReference type="Pfam" id="PF16114">
    <property type="entry name" value="Citrate_bind"/>
    <property type="match status" value="1"/>
</dbReference>
<proteinExistence type="predicted"/>
<name>A0A286TWE2_9BACT</name>
<protein>
    <submittedName>
        <fullName evidence="2">Succinyl-CoA synthetase, beta subunit</fullName>
    </submittedName>
</protein>
<dbReference type="EMBL" id="BAOS01000007">
    <property type="protein sequence ID" value="GAX60192.1"/>
    <property type="molecule type" value="Genomic_DNA"/>
</dbReference>
<comment type="caution">
    <text evidence="2">The sequence shown here is derived from an EMBL/GenBank/DDBJ whole genome shotgun (WGS) entry which is preliminary data.</text>
</comment>
<keyword evidence="3" id="KW-1185">Reference proteome</keyword>
<dbReference type="Proteomes" id="UP000218542">
    <property type="component" value="Unassembled WGS sequence"/>
</dbReference>
<organism evidence="2 3">
    <name type="scientific">Candidatus Scalindua japonica</name>
    <dbReference type="NCBI Taxonomy" id="1284222"/>
    <lineage>
        <taxon>Bacteria</taxon>
        <taxon>Pseudomonadati</taxon>
        <taxon>Planctomycetota</taxon>
        <taxon>Candidatus Brocadiia</taxon>
        <taxon>Candidatus Brocadiales</taxon>
        <taxon>Candidatus Scalinduaceae</taxon>
        <taxon>Candidatus Scalindua</taxon>
    </lineage>
</organism>
<sequence>MEGSATVVDLGCGDELANYGEYNGNPSTDETCEYTKTFLDLMSREKVEGVRCLLLAVKL</sequence>
<accession>A0A286TWE2</accession>
<reference evidence="3" key="1">
    <citation type="journal article" date="2017" name="Environ. Microbiol. Rep.">
        <title>Genetic Diversity of Marine Anaerobic Ammonium-Oxidizing Bacteria as Revealed by Genomic and Proteomic Analyses of 'Candidatus Scalindua japonica'.</title>
        <authorList>
            <person name="Oshiki M."/>
            <person name="Mizuto K."/>
            <person name="Kimura Z."/>
            <person name="Kindaichi T."/>
            <person name="Satoh H."/>
            <person name="Okabe S."/>
        </authorList>
    </citation>
    <scope>NUCLEOTIDE SEQUENCE [LARGE SCALE GENOMIC DNA]</scope>
    <source>
        <strain evidence="3">husup-a2</strain>
    </source>
</reference>
<dbReference type="AlphaFoldDB" id="A0A286TWE2"/>